<accession>A0A9X9QBG0</accession>
<comment type="caution">
    <text evidence="1">The sequence shown here is derived from an EMBL/GenBank/DDBJ whole genome shotgun (WGS) entry which is preliminary data.</text>
</comment>
<keyword evidence="2" id="KW-1185">Reference proteome</keyword>
<evidence type="ECO:0000313" key="2">
    <source>
        <dbReference type="Proteomes" id="UP000269945"/>
    </source>
</evidence>
<protein>
    <submittedName>
        <fullName evidence="1">Uncharacterized protein</fullName>
    </submittedName>
</protein>
<proteinExistence type="predicted"/>
<organism evidence="1 2">
    <name type="scientific">Gulo gulo</name>
    <name type="common">Wolverine</name>
    <name type="synonym">Gluton</name>
    <dbReference type="NCBI Taxonomy" id="48420"/>
    <lineage>
        <taxon>Eukaryota</taxon>
        <taxon>Metazoa</taxon>
        <taxon>Chordata</taxon>
        <taxon>Craniata</taxon>
        <taxon>Vertebrata</taxon>
        <taxon>Euteleostomi</taxon>
        <taxon>Mammalia</taxon>
        <taxon>Eutheria</taxon>
        <taxon>Laurasiatheria</taxon>
        <taxon>Carnivora</taxon>
        <taxon>Caniformia</taxon>
        <taxon>Musteloidea</taxon>
        <taxon>Mustelidae</taxon>
        <taxon>Guloninae</taxon>
        <taxon>Gulo</taxon>
    </lineage>
</organism>
<dbReference type="EMBL" id="CYRY02047321">
    <property type="protein sequence ID" value="VCX43303.1"/>
    <property type="molecule type" value="Genomic_DNA"/>
</dbReference>
<sequence>MPRSPYIPGLLSPLGTSSLLSFRRSCLWPRERGLKFIKSQKVQGSVFTDISRQEKETIPNPHRNP</sequence>
<name>A0A9X9QBG0_GULGU</name>
<gene>
    <name evidence="1" type="ORF">BN2614_LOCUS1</name>
</gene>
<evidence type="ECO:0000313" key="1">
    <source>
        <dbReference type="EMBL" id="VCX43303.1"/>
    </source>
</evidence>
<reference evidence="1 2" key="1">
    <citation type="submission" date="2018-10" db="EMBL/GenBank/DDBJ databases">
        <authorList>
            <person name="Ekblom R."/>
            <person name="Jareborg N."/>
        </authorList>
    </citation>
    <scope>NUCLEOTIDE SEQUENCE [LARGE SCALE GENOMIC DNA]</scope>
    <source>
        <tissue evidence="1">Muscle</tissue>
    </source>
</reference>
<dbReference type="AlphaFoldDB" id="A0A9X9QBG0"/>
<dbReference type="Proteomes" id="UP000269945">
    <property type="component" value="Unassembled WGS sequence"/>
</dbReference>